<protein>
    <submittedName>
        <fullName evidence="1">Uncharacterized protein</fullName>
    </submittedName>
</protein>
<dbReference type="Proteomes" id="UP001241072">
    <property type="component" value="Unassembled WGS sequence"/>
</dbReference>
<evidence type="ECO:0000313" key="2">
    <source>
        <dbReference type="Proteomes" id="UP001241072"/>
    </source>
</evidence>
<organism evidence="1 2">
    <name type="scientific">Antiquaquibacter soli</name>
    <dbReference type="NCBI Taxonomy" id="3064523"/>
    <lineage>
        <taxon>Bacteria</taxon>
        <taxon>Bacillati</taxon>
        <taxon>Actinomycetota</taxon>
        <taxon>Actinomycetes</taxon>
        <taxon>Micrococcales</taxon>
        <taxon>Microbacteriaceae</taxon>
        <taxon>Antiquaquibacter</taxon>
    </lineage>
</organism>
<dbReference type="EMBL" id="JAUQUB010000001">
    <property type="protein sequence ID" value="MDO7881287.1"/>
    <property type="molecule type" value="Genomic_DNA"/>
</dbReference>
<sequence>MTRPFTQAERELLRRLASFGPDAPVLFDQIDVAEHDGWWFEGSQSCHIATPTAAPQYFSGLSQGGGRQIGPGALVLSDPSSLDRLENVIGHAFFWLQDGRLSAFEYAWFTDDMPGSLPRLDQLLPH</sequence>
<proteinExistence type="predicted"/>
<gene>
    <name evidence="1" type="ORF">Q5716_03500</name>
</gene>
<name>A0ABT9BLG2_9MICO</name>
<reference evidence="1 2" key="1">
    <citation type="submission" date="2023-07" db="EMBL/GenBank/DDBJ databases">
        <title>Protaetiibacter sp. nov WY-16 isolated from soil.</title>
        <authorList>
            <person name="Liu B."/>
            <person name="Wan Y."/>
        </authorList>
    </citation>
    <scope>NUCLEOTIDE SEQUENCE [LARGE SCALE GENOMIC DNA]</scope>
    <source>
        <strain evidence="1 2">WY-16</strain>
    </source>
</reference>
<evidence type="ECO:0000313" key="1">
    <source>
        <dbReference type="EMBL" id="MDO7881287.1"/>
    </source>
</evidence>
<comment type="caution">
    <text evidence="1">The sequence shown here is derived from an EMBL/GenBank/DDBJ whole genome shotgun (WGS) entry which is preliminary data.</text>
</comment>
<accession>A0ABT9BLG2</accession>
<keyword evidence="2" id="KW-1185">Reference proteome</keyword>
<dbReference type="RefSeq" id="WP_305001700.1">
    <property type="nucleotide sequence ID" value="NZ_JAUQUB010000001.1"/>
</dbReference>